<dbReference type="Proteomes" id="UP000248706">
    <property type="component" value="Unassembled WGS sequence"/>
</dbReference>
<keyword evidence="5" id="KW-1185">Reference proteome</keyword>
<evidence type="ECO:0000313" key="4">
    <source>
        <dbReference type="EMBL" id="RAQ98178.1"/>
    </source>
</evidence>
<dbReference type="AlphaFoldDB" id="A0A328VJU8"/>
<dbReference type="CDD" id="cd19366">
    <property type="entry name" value="TenA_C_BhTenA-like"/>
    <property type="match status" value="1"/>
</dbReference>
<sequence length="234" mass="26729">MSAAERPATSAGGSLSARLRESVLPLWQRQLQHPFVVALGDGSLPRANFEFYIRQDALFLDVLAKCFAYAATRSEDHAEIEQFGRLLLNTLVVEQDLHRRYGERFGLTPEQMAATPMAPTNYAYTRHLLTIATTGSLPEIITSMLPCAWIYAEVGTHLTGNRPPAPGHPYADWLRTYADPEFDAVGRWLRERLDLHAERLSAAAIARLYEIFRISTCYEWLFWEMAWRQEQWLA</sequence>
<feature type="domain" description="Thiaminase-2/PQQC" evidence="3">
    <location>
        <begin position="22"/>
        <end position="228"/>
    </location>
</feature>
<dbReference type="UniPathway" id="UPA00060"/>
<evidence type="ECO:0000259" key="3">
    <source>
        <dbReference type="Pfam" id="PF03070"/>
    </source>
</evidence>
<protein>
    <recommendedName>
        <fullName evidence="2">Aminopyrimidine aminohydrolase</fullName>
        <ecNumber evidence="2">3.5.99.2</ecNumber>
    </recommendedName>
</protein>
<comment type="similarity">
    <text evidence="2">Belongs to the TenA family.</text>
</comment>
<proteinExistence type="inferred from homology"/>
<comment type="pathway">
    <text evidence="1 2">Cofactor biosynthesis; thiamine diphosphate biosynthesis.</text>
</comment>
<comment type="function">
    <text evidence="2">Catalyzes an amino-pyrimidine hydrolysis reaction at the C5' of the pyrimidine moiety of thiamine compounds, a reaction that is part of a thiamine salvage pathway.</text>
</comment>
<comment type="caution">
    <text evidence="4">The sequence shown here is derived from an EMBL/GenBank/DDBJ whole genome shotgun (WGS) entry which is preliminary data.</text>
</comment>
<evidence type="ECO:0000313" key="5">
    <source>
        <dbReference type="Proteomes" id="UP000248706"/>
    </source>
</evidence>
<keyword evidence="2" id="KW-0784">Thiamine biosynthesis</keyword>
<name>A0A328VJU8_9CHLR</name>
<dbReference type="InterPro" id="IPR016084">
    <property type="entry name" value="Haem_Oase-like_multi-hlx"/>
</dbReference>
<dbReference type="GO" id="GO:0050334">
    <property type="term" value="F:thiaminase activity"/>
    <property type="evidence" value="ECO:0007669"/>
    <property type="project" value="UniProtKB-EC"/>
</dbReference>
<reference evidence="4 5" key="1">
    <citation type="submission" date="2016-08" db="EMBL/GenBank/DDBJ databases">
        <title>Analysis of Carbohydrate Active Enzymes in Thermogemmatispora T81 Reveals Carbohydrate Degradation Ability.</title>
        <authorList>
            <person name="Tomazini A."/>
            <person name="Lal S."/>
            <person name="Stott M."/>
            <person name="Henrissat B."/>
            <person name="Polikarpov I."/>
            <person name="Sparling R."/>
            <person name="Levin D.B."/>
        </authorList>
    </citation>
    <scope>NUCLEOTIDE SEQUENCE [LARGE SCALE GENOMIC DNA]</scope>
    <source>
        <strain evidence="4 5">T81</strain>
    </source>
</reference>
<dbReference type="EMBL" id="MCIF01000002">
    <property type="protein sequence ID" value="RAQ98178.1"/>
    <property type="molecule type" value="Genomic_DNA"/>
</dbReference>
<dbReference type="SUPFAM" id="SSF48613">
    <property type="entry name" value="Heme oxygenase-like"/>
    <property type="match status" value="1"/>
</dbReference>
<evidence type="ECO:0000256" key="1">
    <source>
        <dbReference type="ARBA" id="ARBA00004948"/>
    </source>
</evidence>
<dbReference type="InterPro" id="IPR027574">
    <property type="entry name" value="Thiaminase_II"/>
</dbReference>
<dbReference type="PANTHER" id="PTHR43198:SF2">
    <property type="entry name" value="SI:CH1073-67J19.1-RELATED"/>
    <property type="match status" value="1"/>
</dbReference>
<dbReference type="InterPro" id="IPR004305">
    <property type="entry name" value="Thiaminase-2/PQQC"/>
</dbReference>
<comment type="catalytic activity">
    <reaction evidence="2">
        <text>4-amino-5-aminomethyl-2-methylpyrimidine + H2O = 4-amino-5-hydroxymethyl-2-methylpyrimidine + NH4(+)</text>
        <dbReference type="Rhea" id="RHEA:31799"/>
        <dbReference type="ChEBI" id="CHEBI:15377"/>
        <dbReference type="ChEBI" id="CHEBI:16892"/>
        <dbReference type="ChEBI" id="CHEBI:28938"/>
        <dbReference type="ChEBI" id="CHEBI:63416"/>
        <dbReference type="EC" id="3.5.99.2"/>
    </reaction>
</comment>
<dbReference type="EC" id="3.5.99.2" evidence="2"/>
<dbReference type="OrthoDB" id="34166at2"/>
<dbReference type="RefSeq" id="WP_112433231.1">
    <property type="nucleotide sequence ID" value="NZ_MCIF01000002.1"/>
</dbReference>
<dbReference type="GO" id="GO:0009229">
    <property type="term" value="P:thiamine diphosphate biosynthetic process"/>
    <property type="evidence" value="ECO:0007669"/>
    <property type="project" value="UniProtKB-UniPathway"/>
</dbReference>
<comment type="catalytic activity">
    <reaction evidence="2">
        <text>thiamine + H2O = 5-(2-hydroxyethyl)-4-methylthiazole + 4-amino-5-hydroxymethyl-2-methylpyrimidine + H(+)</text>
        <dbReference type="Rhea" id="RHEA:17509"/>
        <dbReference type="ChEBI" id="CHEBI:15377"/>
        <dbReference type="ChEBI" id="CHEBI:15378"/>
        <dbReference type="ChEBI" id="CHEBI:16892"/>
        <dbReference type="ChEBI" id="CHEBI:17957"/>
        <dbReference type="ChEBI" id="CHEBI:18385"/>
        <dbReference type="EC" id="3.5.99.2"/>
    </reaction>
</comment>
<dbReference type="GO" id="GO:0009228">
    <property type="term" value="P:thiamine biosynthetic process"/>
    <property type="evidence" value="ECO:0007669"/>
    <property type="project" value="UniProtKB-KW"/>
</dbReference>
<keyword evidence="2" id="KW-0378">Hydrolase</keyword>
<dbReference type="Gene3D" id="1.20.910.10">
    <property type="entry name" value="Heme oxygenase-like"/>
    <property type="match status" value="1"/>
</dbReference>
<accession>A0A328VJU8</accession>
<evidence type="ECO:0000256" key="2">
    <source>
        <dbReference type="RuleBase" id="RU363093"/>
    </source>
</evidence>
<dbReference type="GO" id="GO:0005829">
    <property type="term" value="C:cytosol"/>
    <property type="evidence" value="ECO:0007669"/>
    <property type="project" value="TreeGrafter"/>
</dbReference>
<organism evidence="4 5">
    <name type="scientific">Thermogemmatispora tikiterensis</name>
    <dbReference type="NCBI Taxonomy" id="1825093"/>
    <lineage>
        <taxon>Bacteria</taxon>
        <taxon>Bacillati</taxon>
        <taxon>Chloroflexota</taxon>
        <taxon>Ktedonobacteria</taxon>
        <taxon>Thermogemmatisporales</taxon>
        <taxon>Thermogemmatisporaceae</taxon>
        <taxon>Thermogemmatispora</taxon>
    </lineage>
</organism>
<dbReference type="NCBIfam" id="TIGR04306">
    <property type="entry name" value="salvage_TenA"/>
    <property type="match status" value="1"/>
</dbReference>
<dbReference type="InterPro" id="IPR050967">
    <property type="entry name" value="Thiamine_Salvage_TenA"/>
</dbReference>
<dbReference type="Pfam" id="PF03070">
    <property type="entry name" value="TENA_THI-4"/>
    <property type="match status" value="1"/>
</dbReference>
<dbReference type="PANTHER" id="PTHR43198">
    <property type="entry name" value="BIFUNCTIONAL TH2 PROTEIN"/>
    <property type="match status" value="1"/>
</dbReference>
<gene>
    <name evidence="4" type="ORF">A4R35_21735</name>
</gene>